<feature type="domain" description="Cyclin-like" evidence="6">
    <location>
        <begin position="169"/>
        <end position="256"/>
    </location>
</feature>
<keyword evidence="9" id="KW-1185">Reference proteome</keyword>
<evidence type="ECO:0000256" key="3">
    <source>
        <dbReference type="ARBA" id="ARBA00023306"/>
    </source>
</evidence>
<dbReference type="InterPro" id="IPR006671">
    <property type="entry name" value="Cyclin_N"/>
</dbReference>
<dbReference type="SMART" id="SM01332">
    <property type="entry name" value="Cyclin_C"/>
    <property type="match status" value="1"/>
</dbReference>
<evidence type="ECO:0000256" key="5">
    <source>
        <dbReference type="SAM" id="MobiDB-lite"/>
    </source>
</evidence>
<dbReference type="EMBL" id="JAHIBW010000013">
    <property type="protein sequence ID" value="KAG7305737.1"/>
    <property type="molecule type" value="Genomic_DNA"/>
</dbReference>
<keyword evidence="1" id="KW-0132">Cell division</keyword>
<evidence type="ECO:0000259" key="7">
    <source>
        <dbReference type="SMART" id="SM01332"/>
    </source>
</evidence>
<keyword evidence="3" id="KW-0131">Cell cycle</keyword>
<dbReference type="PROSITE" id="PS00292">
    <property type="entry name" value="CYCLINS"/>
    <property type="match status" value="1"/>
</dbReference>
<dbReference type="Pfam" id="PF00134">
    <property type="entry name" value="Cyclin_N"/>
    <property type="match status" value="1"/>
</dbReference>
<evidence type="ECO:0000313" key="8">
    <source>
        <dbReference type="EMBL" id="KAG7305737.1"/>
    </source>
</evidence>
<reference evidence="8 9" key="1">
    <citation type="submission" date="2021-06" db="EMBL/GenBank/DDBJ databases">
        <title>A haploid diamondback moth (Plutella xylostella L.) genome assembly resolves 31 chromosomes and identifies a diamide resistance mutation.</title>
        <authorList>
            <person name="Ward C.M."/>
            <person name="Perry K.D."/>
            <person name="Baker G."/>
            <person name="Powis K."/>
            <person name="Heckel D.G."/>
            <person name="Baxter S.W."/>
        </authorList>
    </citation>
    <scope>NUCLEOTIDE SEQUENCE [LARGE SCALE GENOMIC DNA]</scope>
    <source>
        <strain evidence="8 9">LV</strain>
        <tissue evidence="8">Single pupa</tissue>
    </source>
</reference>
<evidence type="ECO:0000259" key="6">
    <source>
        <dbReference type="SMART" id="SM00385"/>
    </source>
</evidence>
<feature type="region of interest" description="Disordered" evidence="5">
    <location>
        <begin position="423"/>
        <end position="513"/>
    </location>
</feature>
<dbReference type="InterPro" id="IPR013763">
    <property type="entry name" value="Cyclin-like_dom"/>
</dbReference>
<dbReference type="PANTHER" id="PTHR10177">
    <property type="entry name" value="CYCLINS"/>
    <property type="match status" value="1"/>
</dbReference>
<evidence type="ECO:0000256" key="2">
    <source>
        <dbReference type="ARBA" id="ARBA00023127"/>
    </source>
</evidence>
<feature type="domain" description="Cyclin-like" evidence="6">
    <location>
        <begin position="72"/>
        <end position="156"/>
    </location>
</feature>
<evidence type="ECO:0000313" key="9">
    <source>
        <dbReference type="Proteomes" id="UP000823941"/>
    </source>
</evidence>
<feature type="domain" description="Cyclin C-terminal" evidence="7">
    <location>
        <begin position="165"/>
        <end position="289"/>
    </location>
</feature>
<accession>A0ABQ7QKH6</accession>
<sequence>MMDLSCGENISTSSGGRLVADGCVAGPDRALDRDPRLLLNLLTLERAHALHTDYFQHVQIDIQPFMRKVVTTWMLEVCEEQQCEEQVFPLAVSYLDRFLAARAISRQQLQLLAVTALLVASKFRQCHPLPVDLLCAYTDHSVQPDEVRQWEVMLLQRLNWQLSVATAFDFIEPLLARVPWGRANPLVRTHALTLTSVCYTETEFLLVPPSLVALACLAAAARGLRVRASVAELCALTRTPAAAAELVARHVERVLARETQPPPEPRARAPAAPKHAPAEHTELSTTPTDVQDFEKSLNVSNAQEAYVSRSQLLKPCRTTAVFGPGASHARRVVKVAAGRRVWTTNEDEACLPTPDLTGLPGLGVPKIPRFDLHARTLATLEGSWVFRAGFAEVLPGVCSELQRVSPSDTHSEADAWVHAGAGARRGGAPATMIDERGTRRRNVGSEEESAKRKVDKCRDTRPSAAGGRGGRGPMGVRRRRVGCAHWPGVGGAGAAPISTATSLEDAGAPRGAG</sequence>
<dbReference type="Proteomes" id="UP000823941">
    <property type="component" value="Chromosome 13"/>
</dbReference>
<dbReference type="SUPFAM" id="SSF47954">
    <property type="entry name" value="Cyclin-like"/>
    <property type="match status" value="1"/>
</dbReference>
<feature type="region of interest" description="Disordered" evidence="5">
    <location>
        <begin position="256"/>
        <end position="289"/>
    </location>
</feature>
<gene>
    <name evidence="8" type="ORF">JYU34_009861</name>
</gene>
<feature type="compositionally biased region" description="Basic and acidic residues" evidence="5">
    <location>
        <begin position="448"/>
        <end position="461"/>
    </location>
</feature>
<dbReference type="SMART" id="SM00385">
    <property type="entry name" value="CYCLIN"/>
    <property type="match status" value="2"/>
</dbReference>
<dbReference type="InterPro" id="IPR048258">
    <property type="entry name" value="Cyclins_cyclin-box"/>
</dbReference>
<comment type="caution">
    <text evidence="8">The sequence shown here is derived from an EMBL/GenBank/DDBJ whole genome shotgun (WGS) entry which is preliminary data.</text>
</comment>
<name>A0ABQ7QKH6_PLUXY</name>
<organism evidence="8 9">
    <name type="scientific">Plutella xylostella</name>
    <name type="common">Diamondback moth</name>
    <name type="synonym">Plutella maculipennis</name>
    <dbReference type="NCBI Taxonomy" id="51655"/>
    <lineage>
        <taxon>Eukaryota</taxon>
        <taxon>Metazoa</taxon>
        <taxon>Ecdysozoa</taxon>
        <taxon>Arthropoda</taxon>
        <taxon>Hexapoda</taxon>
        <taxon>Insecta</taxon>
        <taxon>Pterygota</taxon>
        <taxon>Neoptera</taxon>
        <taxon>Endopterygota</taxon>
        <taxon>Lepidoptera</taxon>
        <taxon>Glossata</taxon>
        <taxon>Ditrysia</taxon>
        <taxon>Yponomeutoidea</taxon>
        <taxon>Plutellidae</taxon>
        <taxon>Plutella</taxon>
    </lineage>
</organism>
<proteinExistence type="inferred from homology"/>
<dbReference type="Gene3D" id="1.10.472.10">
    <property type="entry name" value="Cyclin-like"/>
    <property type="match status" value="2"/>
</dbReference>
<comment type="similarity">
    <text evidence="4">Belongs to the cyclin family.</text>
</comment>
<dbReference type="InterPro" id="IPR036915">
    <property type="entry name" value="Cyclin-like_sf"/>
</dbReference>
<dbReference type="InterPro" id="IPR039361">
    <property type="entry name" value="Cyclin"/>
</dbReference>
<evidence type="ECO:0000256" key="1">
    <source>
        <dbReference type="ARBA" id="ARBA00022618"/>
    </source>
</evidence>
<dbReference type="InterPro" id="IPR004367">
    <property type="entry name" value="Cyclin_C-dom"/>
</dbReference>
<evidence type="ECO:0000256" key="4">
    <source>
        <dbReference type="RuleBase" id="RU000383"/>
    </source>
</evidence>
<protein>
    <submittedName>
        <fullName evidence="8">Uncharacterized protein</fullName>
    </submittedName>
</protein>
<keyword evidence="2 4" id="KW-0195">Cyclin</keyword>